<sequence length="64" mass="6171">MQRVIILPALALVVGLSACQQGSDFERAAIGGVVGCAVGEIIKDGNCIAGGAIGAAGGALANDF</sequence>
<evidence type="ECO:0008006" key="3">
    <source>
        <dbReference type="Google" id="ProtNLM"/>
    </source>
</evidence>
<evidence type="ECO:0000313" key="2">
    <source>
        <dbReference type="Proteomes" id="UP000199283"/>
    </source>
</evidence>
<dbReference type="EMBL" id="FNZQ01000004">
    <property type="protein sequence ID" value="SEL32929.1"/>
    <property type="molecule type" value="Genomic_DNA"/>
</dbReference>
<proteinExistence type="predicted"/>
<protein>
    <recommendedName>
        <fullName evidence="3">YMGG-like Gly-zipper domain-containing protein</fullName>
    </recommendedName>
</protein>
<dbReference type="RefSeq" id="WP_092763151.1">
    <property type="nucleotide sequence ID" value="NZ_CAXBJT010000014.1"/>
</dbReference>
<keyword evidence="2" id="KW-1185">Reference proteome</keyword>
<evidence type="ECO:0000313" key="1">
    <source>
        <dbReference type="EMBL" id="SEL32929.1"/>
    </source>
</evidence>
<reference evidence="1 2" key="1">
    <citation type="submission" date="2016-10" db="EMBL/GenBank/DDBJ databases">
        <authorList>
            <person name="de Groot N.N."/>
        </authorList>
    </citation>
    <scope>NUCLEOTIDE SEQUENCE [LARGE SCALE GENOMIC DNA]</scope>
    <source>
        <strain evidence="1 2">DSM 14858</strain>
    </source>
</reference>
<accession>A0A1H7PBA7</accession>
<dbReference type="AlphaFoldDB" id="A0A1H7PBA7"/>
<dbReference type="STRING" id="188906.SAMN04488526_2478"/>
<name>A0A1H7PBA7_9RHOB</name>
<gene>
    <name evidence="1" type="ORF">SAMN04488526_2478</name>
</gene>
<organism evidence="1 2">
    <name type="scientific">Jannaschia helgolandensis</name>
    <dbReference type="NCBI Taxonomy" id="188906"/>
    <lineage>
        <taxon>Bacteria</taxon>
        <taxon>Pseudomonadati</taxon>
        <taxon>Pseudomonadota</taxon>
        <taxon>Alphaproteobacteria</taxon>
        <taxon>Rhodobacterales</taxon>
        <taxon>Roseobacteraceae</taxon>
        <taxon>Jannaschia</taxon>
    </lineage>
</organism>
<dbReference type="PROSITE" id="PS51257">
    <property type="entry name" value="PROKAR_LIPOPROTEIN"/>
    <property type="match status" value="1"/>
</dbReference>
<dbReference type="Proteomes" id="UP000199283">
    <property type="component" value="Unassembled WGS sequence"/>
</dbReference>